<proteinExistence type="predicted"/>
<evidence type="ECO:0000313" key="2">
    <source>
        <dbReference type="EMBL" id="GAL86282.1"/>
    </source>
</evidence>
<dbReference type="SUPFAM" id="SSF53335">
    <property type="entry name" value="S-adenosyl-L-methionine-dependent methyltransferases"/>
    <property type="match status" value="1"/>
</dbReference>
<dbReference type="RefSeq" id="WP_045466235.1">
    <property type="nucleotide sequence ID" value="NZ_BBLT01000007.1"/>
</dbReference>
<protein>
    <recommendedName>
        <fullName evidence="4">Methyltransferase</fullName>
    </recommendedName>
</protein>
<evidence type="ECO:0000256" key="1">
    <source>
        <dbReference type="SAM" id="Phobius"/>
    </source>
</evidence>
<dbReference type="Proteomes" id="UP000030185">
    <property type="component" value="Unassembled WGS sequence"/>
</dbReference>
<dbReference type="EMBL" id="BBLT01000007">
    <property type="protein sequence ID" value="GAL86282.1"/>
    <property type="molecule type" value="Genomic_DNA"/>
</dbReference>
<feature type="transmembrane region" description="Helical" evidence="1">
    <location>
        <begin position="12"/>
        <end position="38"/>
    </location>
</feature>
<feature type="transmembrane region" description="Helical" evidence="1">
    <location>
        <begin position="44"/>
        <end position="68"/>
    </location>
</feature>
<dbReference type="InterPro" id="IPR029063">
    <property type="entry name" value="SAM-dependent_MTases_sf"/>
</dbReference>
<keyword evidence="1" id="KW-0812">Transmembrane</keyword>
<keyword evidence="1" id="KW-1133">Transmembrane helix</keyword>
<dbReference type="AlphaFoldDB" id="A0A098LIS9"/>
<name>A0A098LIS9_9BACT</name>
<comment type="caution">
    <text evidence="2">The sequence shown here is derived from an EMBL/GenBank/DDBJ whole genome shotgun (WGS) entry which is preliminary data.</text>
</comment>
<accession>A0A098LIS9</accession>
<sequence length="253" mass="29128">MDSTIRKPFQGVTNIILFNWHTFVIALVFLLLLIIGKINFPDNIIITATILVTLLSIALSLVTSLYVYDLTDLYKLRFLDKLISFKPESIVNINAGFDEISEVLKRKYPEAKFSIFDFYDPLLHTEVSIERARKLYKPYPGTEIINTKALPLEEGSVDIILLMFAAHEIRNEDERILFFEQLRKAITIQGMIIVVEHQRDLVNFIAYNIGFFHFYSGKNWLKVFTGAGLKIYKEIKITPFISGYALKKYGTAS</sequence>
<dbReference type="eggNOG" id="COG2226">
    <property type="taxonomic scope" value="Bacteria"/>
</dbReference>
<gene>
    <name evidence="2" type="ORF">MYP_3511</name>
</gene>
<evidence type="ECO:0008006" key="4">
    <source>
        <dbReference type="Google" id="ProtNLM"/>
    </source>
</evidence>
<evidence type="ECO:0000313" key="3">
    <source>
        <dbReference type="Proteomes" id="UP000030185"/>
    </source>
</evidence>
<reference evidence="2 3" key="1">
    <citation type="submission" date="2014-09" db="EMBL/GenBank/DDBJ databases">
        <title>Sporocytophaga myxococcoides PG-01 genome sequencing.</title>
        <authorList>
            <person name="Liu L."/>
            <person name="Gao P.J."/>
            <person name="Chen G.J."/>
            <person name="Wang L.S."/>
        </authorList>
    </citation>
    <scope>NUCLEOTIDE SEQUENCE [LARGE SCALE GENOMIC DNA]</scope>
    <source>
        <strain evidence="2 3">PG-01</strain>
    </source>
</reference>
<keyword evidence="3" id="KW-1185">Reference proteome</keyword>
<dbReference type="OrthoDB" id="9810615at2"/>
<keyword evidence="1" id="KW-0472">Membrane</keyword>
<dbReference type="STRING" id="153721.MYP_3511"/>
<organism evidence="2 3">
    <name type="scientific">Sporocytophaga myxococcoides</name>
    <dbReference type="NCBI Taxonomy" id="153721"/>
    <lineage>
        <taxon>Bacteria</taxon>
        <taxon>Pseudomonadati</taxon>
        <taxon>Bacteroidota</taxon>
        <taxon>Cytophagia</taxon>
        <taxon>Cytophagales</taxon>
        <taxon>Cytophagaceae</taxon>
        <taxon>Sporocytophaga</taxon>
    </lineage>
</organism>
<dbReference type="Gene3D" id="3.40.50.150">
    <property type="entry name" value="Vaccinia Virus protein VP39"/>
    <property type="match status" value="1"/>
</dbReference>